<evidence type="ECO:0000259" key="1">
    <source>
        <dbReference type="Pfam" id="PF25794"/>
    </source>
</evidence>
<dbReference type="Gene3D" id="3.30.565.10">
    <property type="entry name" value="Histidine kinase-like ATPase, C-terminal domain"/>
    <property type="match status" value="1"/>
</dbReference>
<gene>
    <name evidence="2" type="ORF">D5R95_00405</name>
</gene>
<dbReference type="EMBL" id="QZAB01000034">
    <property type="protein sequence ID" value="RQD92461.1"/>
    <property type="molecule type" value="Genomic_DNA"/>
</dbReference>
<protein>
    <recommendedName>
        <fullName evidence="1">Sacsin/Nov domain-containing protein</fullName>
    </recommendedName>
</protein>
<accession>A0A3R7X829</accession>
<dbReference type="Pfam" id="PF25794">
    <property type="entry name" value="SACS"/>
    <property type="match status" value="1"/>
</dbReference>
<organism evidence="2 3">
    <name type="scientific">Methanosalsum natronophilum</name>
    <dbReference type="NCBI Taxonomy" id="768733"/>
    <lineage>
        <taxon>Archaea</taxon>
        <taxon>Methanobacteriati</taxon>
        <taxon>Methanobacteriota</taxon>
        <taxon>Stenosarchaea group</taxon>
        <taxon>Methanomicrobia</taxon>
        <taxon>Methanosarcinales</taxon>
        <taxon>Methanosarcinaceae</taxon>
        <taxon>Methanosalsum</taxon>
    </lineage>
</organism>
<reference evidence="2 3" key="1">
    <citation type="submission" date="2018-08" db="EMBL/GenBank/DDBJ databases">
        <title>The metabolism and importance of syntrophic acetate oxidation coupled to methane or sulfide production in haloalkaline environments.</title>
        <authorList>
            <person name="Timmers P.H.A."/>
            <person name="Vavourakis C.D."/>
            <person name="Sorokin D.Y."/>
            <person name="Sinninghe Damste J.S."/>
            <person name="Muyzer G."/>
            <person name="Stams A.J.M."/>
            <person name="Plugge C.M."/>
        </authorList>
    </citation>
    <scope>NUCLEOTIDE SEQUENCE [LARGE SCALE GENOMIC DNA]</scope>
    <source>
        <strain evidence="2">MSAO_Arc3</strain>
    </source>
</reference>
<dbReference type="PANTHER" id="PTHR32387:SF0">
    <property type="entry name" value="PROTEIN NO VEIN"/>
    <property type="match status" value="1"/>
</dbReference>
<evidence type="ECO:0000313" key="3">
    <source>
        <dbReference type="Proteomes" id="UP000284763"/>
    </source>
</evidence>
<feature type="domain" description="Sacsin/Nov" evidence="1">
    <location>
        <begin position="24"/>
        <end position="130"/>
    </location>
</feature>
<dbReference type="Proteomes" id="UP000284763">
    <property type="component" value="Unassembled WGS sequence"/>
</dbReference>
<comment type="caution">
    <text evidence="2">The sequence shown here is derived from an EMBL/GenBank/DDBJ whole genome shotgun (WGS) entry which is preliminary data.</text>
</comment>
<dbReference type="InterPro" id="IPR036890">
    <property type="entry name" value="HATPase_C_sf"/>
</dbReference>
<sequence length="989" mass="114707">MIDYKAIKEKNIQRYGTEIGKIGKLLLAYLYSDRSHFLYELLQNAEDACERVHSQGEERNFSVSFTLFPDRLEFRHNGMPFNERDVEGICGISEDTKSEYERQIGKFGIGFKSVFAYTKSPEIYSNEKAFRIDNYVWPENITPREDVSEGETLIVIPFHTIEFEETVTPEMAYREIGDKLSKLGLKTILFTRNISEIVWKTGERSGKYSKQIQTLNGYRKITISSEDGHPKKWLVFEKTVSPEEKDAIVEVAYFLTTDENEKTHIKATSNSELVVYFPTGKETHLKFLIQGPYHTTPTREDIRKNDSWNKQLILTTGELVSESLEIIKREGFLDIECLSVMPLDDTPFTTDSGQIFYPIFQQVEEALKTKELLPTSNGKHTTKEKAAIARANELIGLLSSEQLMELFNRTNWLDSRIKQTSSRWRELWEYLTKHIEVEEIRPEHFATKVTKSFLIEQSDEWIITFYGALLKWESLWNRDTIVDESDFKTYNSLRVKPIIRLEDENGSHVHVLPFDKNNKPNAFIPPTDEKLRKNITGYFNNRVKSTILNNEKSKEFLNKLGLREPDAISAIYEYILPKYRPHNKDWEPEEENELNIIPLDENTTDLERIVKALKKFSNDSRNNELISDLLKTEFLYCRNMGTGERYYCSPTETIYLDSAYTEDKAVDIFFEGNKDIWVLEKNYNNILDVTTLKRLGCKSNIDISYEKPRWGGHITINSFHGCHERGVDGFDPRCQIEGLEWAIKNITFEKSLILWGILKDHYRQIKGIVERGTRQDYSNAKRVPKYSEMGNYLTDRSWLYIEGDEENPYKPKDIMLSALHSDYSCPEIKSIAEQLEFQTPIKEELKEKMSEEEWELHEVISNASRYGLKDELVAFIKKRIESEQMKSVDKSPSQIVMDLEEALTTVNGDVVAEEDDGNQVVPSLTPEEEEEIEKVHGEEIPKILKKIKLKTNVIATTKSTSVGTIDVAQFLISEYDGHCQICNVRLFSG</sequence>
<feature type="non-terminal residue" evidence="2">
    <location>
        <position position="989"/>
    </location>
</feature>
<dbReference type="NCBIfam" id="NF047352">
    <property type="entry name" value="P_loop_sacsin"/>
    <property type="match status" value="1"/>
</dbReference>
<dbReference type="SUPFAM" id="SSF55874">
    <property type="entry name" value="ATPase domain of HSP90 chaperone/DNA topoisomerase II/histidine kinase"/>
    <property type="match status" value="1"/>
</dbReference>
<proteinExistence type="predicted"/>
<dbReference type="AlphaFoldDB" id="A0A3R7X829"/>
<dbReference type="PANTHER" id="PTHR32387">
    <property type="entry name" value="WU:FJ29H11"/>
    <property type="match status" value="1"/>
</dbReference>
<dbReference type="InterPro" id="IPR058210">
    <property type="entry name" value="SACS/Nov_dom"/>
</dbReference>
<name>A0A3R7X829_9EURY</name>
<dbReference type="InterPro" id="IPR052957">
    <property type="entry name" value="Auxin_embryo_med"/>
</dbReference>
<evidence type="ECO:0000313" key="2">
    <source>
        <dbReference type="EMBL" id="RQD92461.1"/>
    </source>
</evidence>